<dbReference type="AlphaFoldDB" id="A0A6L5YR88"/>
<comment type="caution">
    <text evidence="1">The sequence shown here is derived from an EMBL/GenBank/DDBJ whole genome shotgun (WGS) entry which is preliminary data.</text>
</comment>
<reference evidence="1 2" key="1">
    <citation type="submission" date="2019-08" db="EMBL/GenBank/DDBJ databases">
        <title>In-depth cultivation of the pig gut microbiome towards novel bacterial diversity and tailored functional studies.</title>
        <authorList>
            <person name="Wylensek D."/>
            <person name="Hitch T.C.A."/>
            <person name="Clavel T."/>
        </authorList>
    </citation>
    <scope>NUCLEOTIDE SEQUENCE [LARGE SCALE GENOMIC DNA]</scope>
    <source>
        <strain evidence="1 2">MUC/MUC-530-WT-4D</strain>
    </source>
</reference>
<evidence type="ECO:0000313" key="1">
    <source>
        <dbReference type="EMBL" id="MST74940.1"/>
    </source>
</evidence>
<gene>
    <name evidence="1" type="ORF">FYJ75_07835</name>
</gene>
<dbReference type="RefSeq" id="WP_154429904.1">
    <property type="nucleotide sequence ID" value="NZ_VUNI01000011.1"/>
</dbReference>
<keyword evidence="2" id="KW-1185">Reference proteome</keyword>
<protein>
    <submittedName>
        <fullName evidence="1">Uncharacterized protein</fullName>
    </submittedName>
</protein>
<sequence length="65" mass="7503">MWKIKQIFDGEYGCEERQPGEKQKCLVTLENETGAKRQLNVEDEWLTAQGLDEGSIWPVQSSDPY</sequence>
<name>A0A6L5YR88_9FIRM</name>
<dbReference type="Proteomes" id="UP000474024">
    <property type="component" value="Unassembled WGS sequence"/>
</dbReference>
<organism evidence="1 2">
    <name type="scientific">Roseburia porci</name>
    <dbReference type="NCBI Taxonomy" id="2605790"/>
    <lineage>
        <taxon>Bacteria</taxon>
        <taxon>Bacillati</taxon>
        <taxon>Bacillota</taxon>
        <taxon>Clostridia</taxon>
        <taxon>Lachnospirales</taxon>
        <taxon>Lachnospiraceae</taxon>
        <taxon>Roseburia</taxon>
    </lineage>
</organism>
<evidence type="ECO:0000313" key="2">
    <source>
        <dbReference type="Proteomes" id="UP000474024"/>
    </source>
</evidence>
<dbReference type="EMBL" id="VUNI01000011">
    <property type="protein sequence ID" value="MST74940.1"/>
    <property type="molecule type" value="Genomic_DNA"/>
</dbReference>
<accession>A0A6L5YR88</accession>
<proteinExistence type="predicted"/>